<feature type="compositionally biased region" description="Polar residues" evidence="1">
    <location>
        <begin position="286"/>
        <end position="298"/>
    </location>
</feature>
<accession>A0AAD4R3I3</accession>
<dbReference type="AlphaFoldDB" id="A0AAD4R3I3"/>
<sequence length="361" mass="40595">MNRLSMDLSELTLTPSNFDEETWLTGPENGTDNADGDEDLGKWLQGAVRKVDFRTRSALSRRLEKKKQKHETKELRGNKDFNLAAIEECSSECNSDREKHKEQRRTLSVRQQNNIMGTDEDDDLFFDAPSGEADQTANPETYVTPRESHVYSSLRSARKGDTQGSQSRVNRVSSFDTPIAPHRDIPHRNLAPSSMDYSDSSETPEDPLHISPKPTSLEEIERKAREQEKELRMECTSANRRHRGSSPANSDCISHRSRPNSSSSTSSSTNFSLATSKSVDFRSPAHNHNTSVSRSNELLNDLNKNDAIATPLNSRLPLPRRPAIPGRTNIPAPTSTKAVRTLARKNTQQKPEMNFDDEECF</sequence>
<reference evidence="2" key="1">
    <citation type="submission" date="2022-01" db="EMBL/GenBank/DDBJ databases">
        <title>Genome Sequence Resource for Two Populations of Ditylenchus destructor, the Migratory Endoparasitic Phytonematode.</title>
        <authorList>
            <person name="Zhang H."/>
            <person name="Lin R."/>
            <person name="Xie B."/>
        </authorList>
    </citation>
    <scope>NUCLEOTIDE SEQUENCE</scope>
    <source>
        <strain evidence="2">BazhouSP</strain>
    </source>
</reference>
<comment type="caution">
    <text evidence="2">The sequence shown here is derived from an EMBL/GenBank/DDBJ whole genome shotgun (WGS) entry which is preliminary data.</text>
</comment>
<feature type="region of interest" description="Disordered" evidence="1">
    <location>
        <begin position="127"/>
        <end position="298"/>
    </location>
</feature>
<feature type="compositionally biased region" description="Polar residues" evidence="1">
    <location>
        <begin position="331"/>
        <end position="351"/>
    </location>
</feature>
<feature type="region of interest" description="Disordered" evidence="1">
    <location>
        <begin position="310"/>
        <end position="361"/>
    </location>
</feature>
<keyword evidence="3" id="KW-1185">Reference proteome</keyword>
<organism evidence="2 3">
    <name type="scientific">Ditylenchus destructor</name>
    <dbReference type="NCBI Taxonomy" id="166010"/>
    <lineage>
        <taxon>Eukaryota</taxon>
        <taxon>Metazoa</taxon>
        <taxon>Ecdysozoa</taxon>
        <taxon>Nematoda</taxon>
        <taxon>Chromadorea</taxon>
        <taxon>Rhabditida</taxon>
        <taxon>Tylenchina</taxon>
        <taxon>Tylenchomorpha</taxon>
        <taxon>Sphaerularioidea</taxon>
        <taxon>Anguinidae</taxon>
        <taxon>Anguininae</taxon>
        <taxon>Ditylenchus</taxon>
    </lineage>
</organism>
<dbReference type="Proteomes" id="UP001201812">
    <property type="component" value="Unassembled WGS sequence"/>
</dbReference>
<gene>
    <name evidence="2" type="ORF">DdX_08975</name>
</gene>
<feature type="compositionally biased region" description="Low complexity" evidence="1">
    <location>
        <begin position="259"/>
        <end position="278"/>
    </location>
</feature>
<proteinExistence type="predicted"/>
<dbReference type="EMBL" id="JAKKPZ010000015">
    <property type="protein sequence ID" value="KAI1713461.1"/>
    <property type="molecule type" value="Genomic_DNA"/>
</dbReference>
<evidence type="ECO:0000256" key="1">
    <source>
        <dbReference type="SAM" id="MobiDB-lite"/>
    </source>
</evidence>
<evidence type="ECO:0000313" key="2">
    <source>
        <dbReference type="EMBL" id="KAI1713461.1"/>
    </source>
</evidence>
<feature type="region of interest" description="Disordered" evidence="1">
    <location>
        <begin position="17"/>
        <end position="38"/>
    </location>
</feature>
<name>A0AAD4R3I3_9BILA</name>
<protein>
    <submittedName>
        <fullName evidence="2">Uncharacterized protein</fullName>
    </submittedName>
</protein>
<evidence type="ECO:0000313" key="3">
    <source>
        <dbReference type="Proteomes" id="UP001201812"/>
    </source>
</evidence>
<feature type="compositionally biased region" description="Basic and acidic residues" evidence="1">
    <location>
        <begin position="219"/>
        <end position="233"/>
    </location>
</feature>
<feature type="compositionally biased region" description="Polar residues" evidence="1">
    <location>
        <begin position="191"/>
        <end position="201"/>
    </location>
</feature>
<feature type="compositionally biased region" description="Polar residues" evidence="1">
    <location>
        <begin position="162"/>
        <end position="176"/>
    </location>
</feature>